<gene>
    <name evidence="1" type="ORF">LCGC14_3137480</name>
</gene>
<name>A0A0F8VXX5_9ZZZZ</name>
<accession>A0A0F8VXX5</accession>
<sequence length="306" mass="31958">IIDLIEFVGKFEDTSDDATESTGGFSFSIGTASTVLRNFTTFGLPWATQKYKELTGATDENAKAVMRAARDMKDAVDPIDLWGQALADAAVDADTATEAVDNLASELLALADPVFGAVDALDKLQTELRQADEDGERTAEEMLNITKATLEAQAAFDAVNADNIQGAADAMAAALDIPITQAMLLLEQLGIIDGKQVLFTIQGRWNIPPAPIPGIRGGVLEGIGFGGLQAGFHGGGIVGGTEGTKEVLAVLEKGEGVIDRDTMSRGITGGGTVVNVVVEGSVVTERALAVNVARQLERLRKSGATI</sequence>
<proteinExistence type="predicted"/>
<reference evidence="1" key="1">
    <citation type="journal article" date="2015" name="Nature">
        <title>Complex archaea that bridge the gap between prokaryotes and eukaryotes.</title>
        <authorList>
            <person name="Spang A."/>
            <person name="Saw J.H."/>
            <person name="Jorgensen S.L."/>
            <person name="Zaremba-Niedzwiedzka K."/>
            <person name="Martijn J."/>
            <person name="Lind A.E."/>
            <person name="van Eijk R."/>
            <person name="Schleper C."/>
            <person name="Guy L."/>
            <person name="Ettema T.J."/>
        </authorList>
    </citation>
    <scope>NUCLEOTIDE SEQUENCE</scope>
</reference>
<organism evidence="1">
    <name type="scientific">marine sediment metagenome</name>
    <dbReference type="NCBI Taxonomy" id="412755"/>
    <lineage>
        <taxon>unclassified sequences</taxon>
        <taxon>metagenomes</taxon>
        <taxon>ecological metagenomes</taxon>
    </lineage>
</organism>
<evidence type="ECO:0000313" key="1">
    <source>
        <dbReference type="EMBL" id="KKK49197.1"/>
    </source>
</evidence>
<dbReference type="EMBL" id="LAZR01068672">
    <property type="protein sequence ID" value="KKK49197.1"/>
    <property type="molecule type" value="Genomic_DNA"/>
</dbReference>
<dbReference type="AlphaFoldDB" id="A0A0F8VXX5"/>
<comment type="caution">
    <text evidence="1">The sequence shown here is derived from an EMBL/GenBank/DDBJ whole genome shotgun (WGS) entry which is preliminary data.</text>
</comment>
<feature type="non-terminal residue" evidence="1">
    <location>
        <position position="1"/>
    </location>
</feature>
<protein>
    <submittedName>
        <fullName evidence="1">Uncharacterized protein</fullName>
    </submittedName>
</protein>